<dbReference type="Pfam" id="PF00931">
    <property type="entry name" value="NB-ARC"/>
    <property type="match status" value="1"/>
</dbReference>
<feature type="transmembrane region" description="Helical" evidence="2">
    <location>
        <begin position="712"/>
        <end position="732"/>
    </location>
</feature>
<dbReference type="Gene3D" id="3.40.50.300">
    <property type="entry name" value="P-loop containing nucleotide triphosphate hydrolases"/>
    <property type="match status" value="1"/>
</dbReference>
<feature type="region of interest" description="Disordered" evidence="1">
    <location>
        <begin position="942"/>
        <end position="984"/>
    </location>
</feature>
<protein>
    <recommendedName>
        <fullName evidence="3">NB-ARC domain-containing protein</fullName>
    </recommendedName>
</protein>
<keyword evidence="5" id="KW-1185">Reference proteome</keyword>
<keyword evidence="2" id="KW-1133">Transmembrane helix</keyword>
<dbReference type="PANTHER" id="PTHR34211:SF6">
    <property type="entry name" value="OS07G0106000 PROTEIN"/>
    <property type="match status" value="1"/>
</dbReference>
<feature type="compositionally biased region" description="Basic and acidic residues" evidence="1">
    <location>
        <begin position="1192"/>
        <end position="1202"/>
    </location>
</feature>
<dbReference type="SUPFAM" id="SSF52540">
    <property type="entry name" value="P-loop containing nucleoside triphosphate hydrolases"/>
    <property type="match status" value="2"/>
</dbReference>
<evidence type="ECO:0000256" key="2">
    <source>
        <dbReference type="SAM" id="Phobius"/>
    </source>
</evidence>
<dbReference type="Proteomes" id="UP000324897">
    <property type="component" value="Chromosome 4"/>
</dbReference>
<feature type="transmembrane region" description="Helical" evidence="2">
    <location>
        <begin position="100"/>
        <end position="117"/>
    </location>
</feature>
<dbReference type="PANTHER" id="PTHR34211">
    <property type="entry name" value="CALCINEURIN-LIKE METALLO-PHOSPHOESTERASE SUPERFAMILY PROTEIN"/>
    <property type="match status" value="1"/>
</dbReference>
<evidence type="ECO:0000313" key="5">
    <source>
        <dbReference type="Proteomes" id="UP000324897"/>
    </source>
</evidence>
<dbReference type="GO" id="GO:0043531">
    <property type="term" value="F:ADP binding"/>
    <property type="evidence" value="ECO:0007669"/>
    <property type="project" value="InterPro"/>
</dbReference>
<evidence type="ECO:0000256" key="1">
    <source>
        <dbReference type="SAM" id="MobiDB-lite"/>
    </source>
</evidence>
<keyword evidence="2" id="KW-0812">Transmembrane</keyword>
<dbReference type="SUPFAM" id="SSF56300">
    <property type="entry name" value="Metallo-dependent phosphatases"/>
    <property type="match status" value="1"/>
</dbReference>
<dbReference type="EMBL" id="RWGY01000007">
    <property type="protein sequence ID" value="TVU40211.1"/>
    <property type="molecule type" value="Genomic_DNA"/>
</dbReference>
<feature type="compositionally biased region" description="Basic and acidic residues" evidence="1">
    <location>
        <begin position="880"/>
        <end position="901"/>
    </location>
</feature>
<feature type="compositionally biased region" description="Basic and acidic residues" evidence="1">
    <location>
        <begin position="1256"/>
        <end position="1265"/>
    </location>
</feature>
<feature type="region of interest" description="Disordered" evidence="1">
    <location>
        <begin position="866"/>
        <end position="901"/>
    </location>
</feature>
<accession>A0A5J9VX34</accession>
<feature type="region of interest" description="Disordered" evidence="1">
    <location>
        <begin position="1192"/>
        <end position="1265"/>
    </location>
</feature>
<feature type="compositionally biased region" description="Basic and acidic residues" evidence="1">
    <location>
        <begin position="1210"/>
        <end position="1237"/>
    </location>
</feature>
<feature type="compositionally biased region" description="Basic and acidic residues" evidence="1">
    <location>
        <begin position="1470"/>
        <end position="1489"/>
    </location>
</feature>
<feature type="transmembrane region" description="Helical" evidence="2">
    <location>
        <begin position="38"/>
        <end position="56"/>
    </location>
</feature>
<keyword evidence="2" id="KW-0472">Membrane</keyword>
<feature type="transmembrane region" description="Helical" evidence="2">
    <location>
        <begin position="68"/>
        <end position="88"/>
    </location>
</feature>
<feature type="transmembrane region" description="Helical" evidence="2">
    <location>
        <begin position="167"/>
        <end position="189"/>
    </location>
</feature>
<gene>
    <name evidence="4" type="ORF">EJB05_13662</name>
</gene>
<reference evidence="4 5" key="1">
    <citation type="journal article" date="2019" name="Sci. Rep.">
        <title>A high-quality genome of Eragrostis curvula grass provides insights into Poaceae evolution and supports new strategies to enhance forage quality.</title>
        <authorList>
            <person name="Carballo J."/>
            <person name="Santos B.A.C.M."/>
            <person name="Zappacosta D."/>
            <person name="Garbus I."/>
            <person name="Selva J.P."/>
            <person name="Gallo C.A."/>
            <person name="Diaz A."/>
            <person name="Albertini E."/>
            <person name="Caccamo M."/>
            <person name="Echenique V."/>
        </authorList>
    </citation>
    <scope>NUCLEOTIDE SEQUENCE [LARGE SCALE GENOMIC DNA]</scope>
    <source>
        <strain evidence="5">cv. Victoria</strain>
        <tissue evidence="4">Leaf</tissue>
    </source>
</reference>
<dbReference type="InterPro" id="IPR029052">
    <property type="entry name" value="Metallo-depent_PP-like"/>
</dbReference>
<evidence type="ECO:0000259" key="3">
    <source>
        <dbReference type="Pfam" id="PF00931"/>
    </source>
</evidence>
<dbReference type="OrthoDB" id="1883418at2759"/>
<feature type="transmembrane region" description="Helical" evidence="2">
    <location>
        <begin position="676"/>
        <end position="700"/>
    </location>
</feature>
<dbReference type="InterPro" id="IPR002182">
    <property type="entry name" value="NB-ARC"/>
</dbReference>
<feature type="region of interest" description="Disordered" evidence="1">
    <location>
        <begin position="1015"/>
        <end position="1055"/>
    </location>
</feature>
<comment type="caution">
    <text evidence="4">The sequence shown here is derived from an EMBL/GenBank/DDBJ whole genome shotgun (WGS) entry which is preliminary data.</text>
</comment>
<organism evidence="4 5">
    <name type="scientific">Eragrostis curvula</name>
    <name type="common">weeping love grass</name>
    <dbReference type="NCBI Taxonomy" id="38414"/>
    <lineage>
        <taxon>Eukaryota</taxon>
        <taxon>Viridiplantae</taxon>
        <taxon>Streptophyta</taxon>
        <taxon>Embryophyta</taxon>
        <taxon>Tracheophyta</taxon>
        <taxon>Spermatophyta</taxon>
        <taxon>Magnoliopsida</taxon>
        <taxon>Liliopsida</taxon>
        <taxon>Poales</taxon>
        <taxon>Poaceae</taxon>
        <taxon>PACMAD clade</taxon>
        <taxon>Chloridoideae</taxon>
        <taxon>Eragrostideae</taxon>
        <taxon>Eragrostidinae</taxon>
        <taxon>Eragrostis</taxon>
    </lineage>
</organism>
<feature type="transmembrane region" description="Helical" evidence="2">
    <location>
        <begin position="633"/>
        <end position="656"/>
    </location>
</feature>
<name>A0A5J9VX34_9POAL</name>
<proteinExistence type="predicted"/>
<feature type="transmembrane region" description="Helical" evidence="2">
    <location>
        <begin position="129"/>
        <end position="155"/>
    </location>
</feature>
<evidence type="ECO:0000313" key="4">
    <source>
        <dbReference type="EMBL" id="TVU40211.1"/>
    </source>
</evidence>
<dbReference type="Gramene" id="TVU40211">
    <property type="protein sequence ID" value="TVU40211"/>
    <property type="gene ID" value="EJB05_13662"/>
</dbReference>
<feature type="domain" description="NB-ARC" evidence="3">
    <location>
        <begin position="1071"/>
        <end position="1150"/>
    </location>
</feature>
<feature type="region of interest" description="Disordered" evidence="1">
    <location>
        <begin position="1462"/>
        <end position="1509"/>
    </location>
</feature>
<feature type="compositionally biased region" description="Basic and acidic residues" evidence="1">
    <location>
        <begin position="1045"/>
        <end position="1055"/>
    </location>
</feature>
<dbReference type="InterPro" id="IPR027417">
    <property type="entry name" value="P-loop_NTPase"/>
</dbReference>
<sequence length="1509" mass="171089">MGSDKQSGSPLLETLRIGRVRTILTHTYPYPHEHSRHIMTAVIIACLFFISSDNMHTLIHKLDNNIKWWSMYVCLIGFFYFFSSPFLGRTIQPSYSNFNRWYVAWICFASLYHLPSFQSMGVDMRMNLSLFLTIYFSSVLFIIAFHIIFIGLWYIGLVARMAGTRPGIWTIVQNCTVISIACCVFYSHCGNRAVHKSKSFGSSSDPNLIAFLKNENGSTWISNFLRMNQLKDQICSSWFAPVGSASDYPLLAKWVIYGELVCSGSCAGPSDEISPLYSLWATFVGLYIANFVVERSTGWALTHPSTDSEDEKLKRDMKPDFLDMVPWTSADLFKTAFDLMVSVTLFVGRFDMRMMQAAMKEPRNDTPNDGLLYDYFREKEDFWFDFVADTGDGGNSSYTVARLLAQPSIQTVIGGSMHTLPRGNLLLIGGDLAYPNPSTFTYEKRLFRPFEYALQPPPWYRAEHIALDKPELPLGWWIFGLDLALHGDVDVYQFKFFADLCQNKVRENDSVIIVTHEPNWLLDWYWKETTGKNVSHLIEEYLNGRCKLRMAGDLHHFMRHSATRSEKPNFVQHLLVNGCGGAFLHPTHVFKNFERFSGTTYECKAAYPSYDESSGIALGNILKFRKKNWQFDIIGGFIYFILVFSMFPQCNLVHILNEETWSGRLKSFTSTIWSALIYIFEHSYVSSVGSLTLLMASYSFVPSKLSRRKRAVIGGLHVLAHLTAALLLMLLLELGIEVCIRNHLLATSGYHTLYEWYRSMESEHFPDPTGLRVRLEQWTLGLYPACIKYLMSAFDVPEVMAVTRINICKNGMMSLSRSVLIIFSSLRIANYKSFTRFHIKKDGDLEIFTLAVDKVPKGWKLDPKWESEKTAESSEVTPEELQRLRSEVEKEDEENKLQKLRSDLEKVTEEIHQAMESNLRPGIDRDDVDKISEELKKIKLRVTRQDDGKKGGGDDEHRPQDHQDDGKKGGDDKHQLLPKSKREELETLLGCIRRAMRPPRKPESEPPLQKKLLSATTGCNPFKPRASSQQSKQQAPGGGGEEEEGKEKEKKTTEKKAYVDESRIYGWDTDAGRVVDALVGPNEGDFRAAAITGVHGSGKTALAQKAFVHDRVKDHFPLRLWVCVGPPDSEDRFGLLYRMLDNLGLDTNRIEDVVVHNAKVVKDARAKEEMKKMSEEEDKKLWSEAARLAAAREKVKKKETGVKGKQSQVKPDDVKDAPQEQKPEDVKDDTKKEEGAVKDAQGQKPDNVKDAQGQNKPDDVEDVTKKKESIFDASEDDAKKRIYKELLKEKIENSLTVETSKIGVLLYILHVTLAKTGYLIVFDDIRVYGTDGGYNNLTLPPPAPDKEWRDRLAYGLPKTGKHRSAVLVTCRKEDDAKAMVRAGRVFHPPKLEGDDGWKLFTREYEQAKKKKKEKDGGGGGDWKEEDDPLFKELKEMKEEIVNKCLGLPVAIIEAAKGFALSDLKPLPDPVVEKPVAEAKPLQEETKPASEDQVGSSNKETQGEDAAQDA</sequence>